<keyword evidence="2 6" id="KW-0812">Transmembrane</keyword>
<dbReference type="InterPro" id="IPR006260">
    <property type="entry name" value="TonB/TolA_C"/>
</dbReference>
<evidence type="ECO:0000313" key="9">
    <source>
        <dbReference type="Proteomes" id="UP000199214"/>
    </source>
</evidence>
<accession>A0A1H7I507</accession>
<dbReference type="Pfam" id="PF03544">
    <property type="entry name" value="TonB_C"/>
    <property type="match status" value="1"/>
</dbReference>
<dbReference type="OrthoDB" id="7585155at2"/>
<reference evidence="9" key="1">
    <citation type="submission" date="2016-10" db="EMBL/GenBank/DDBJ databases">
        <authorList>
            <person name="Varghese N."/>
            <person name="Submissions S."/>
        </authorList>
    </citation>
    <scope>NUCLEOTIDE SEQUENCE [LARGE SCALE GENOMIC DNA]</scope>
    <source>
        <strain evidence="9">JS21-1</strain>
    </source>
</reference>
<feature type="domain" description="TonB C-terminal" evidence="7">
    <location>
        <begin position="103"/>
        <end position="197"/>
    </location>
</feature>
<dbReference type="InterPro" id="IPR037682">
    <property type="entry name" value="TonB_C"/>
</dbReference>
<protein>
    <submittedName>
        <fullName evidence="8">TonB family C-terminal domain-containing protein</fullName>
    </submittedName>
</protein>
<dbReference type="NCBIfam" id="TIGR01352">
    <property type="entry name" value="tonB_Cterm"/>
    <property type="match status" value="1"/>
</dbReference>
<dbReference type="EMBL" id="FNZZ01000001">
    <property type="protein sequence ID" value="SEK57619.1"/>
    <property type="molecule type" value="Genomic_DNA"/>
</dbReference>
<evidence type="ECO:0000313" key="8">
    <source>
        <dbReference type="EMBL" id="SEK57619.1"/>
    </source>
</evidence>
<keyword evidence="3 6" id="KW-1133">Transmembrane helix</keyword>
<dbReference type="RefSeq" id="WP_093003249.1">
    <property type="nucleotide sequence ID" value="NZ_FNZZ01000001.1"/>
</dbReference>
<organism evidence="8 9">
    <name type="scientific">Sphingomonas palmae</name>
    <dbReference type="NCBI Taxonomy" id="1855283"/>
    <lineage>
        <taxon>Bacteria</taxon>
        <taxon>Pseudomonadati</taxon>
        <taxon>Pseudomonadota</taxon>
        <taxon>Alphaproteobacteria</taxon>
        <taxon>Sphingomonadales</taxon>
        <taxon>Sphingomonadaceae</taxon>
        <taxon>Sphingomonas</taxon>
    </lineage>
</organism>
<dbReference type="PROSITE" id="PS52015">
    <property type="entry name" value="TONB_CTD"/>
    <property type="match status" value="1"/>
</dbReference>
<name>A0A1H7I507_9SPHN</name>
<evidence type="ECO:0000256" key="3">
    <source>
        <dbReference type="ARBA" id="ARBA00022989"/>
    </source>
</evidence>
<dbReference type="GO" id="GO:0016020">
    <property type="term" value="C:membrane"/>
    <property type="evidence" value="ECO:0007669"/>
    <property type="project" value="UniProtKB-SubCell"/>
</dbReference>
<keyword evidence="4 6" id="KW-0472">Membrane</keyword>
<dbReference type="STRING" id="1855283.SAMN05216382_0684"/>
<sequence length="197" mass="21642">MIDDLEDLARRQARAQNGLDPSHMRPQPWFVGSGKRLTWLIVAIVAVLIALRGVTTLWLAQDAWNWWTHRKPARVVGPPPVYVPKSVRSEPPPPTIVLPPRATKPKGSPAGWFGADSYPPAAIRAEEEGRTVARVLIGTNGRVESCGIVTSSGSNQLDAATCRILVSRGIYEPARDESGSPIRSTMQMPVRWVLPRN</sequence>
<dbReference type="AlphaFoldDB" id="A0A1H7I507"/>
<evidence type="ECO:0000256" key="2">
    <source>
        <dbReference type="ARBA" id="ARBA00022692"/>
    </source>
</evidence>
<feature type="region of interest" description="Disordered" evidence="5">
    <location>
        <begin position="86"/>
        <end position="111"/>
    </location>
</feature>
<dbReference type="SUPFAM" id="SSF74653">
    <property type="entry name" value="TolA/TonB C-terminal domain"/>
    <property type="match status" value="1"/>
</dbReference>
<evidence type="ECO:0000256" key="5">
    <source>
        <dbReference type="SAM" id="MobiDB-lite"/>
    </source>
</evidence>
<proteinExistence type="predicted"/>
<evidence type="ECO:0000256" key="1">
    <source>
        <dbReference type="ARBA" id="ARBA00004167"/>
    </source>
</evidence>
<comment type="subcellular location">
    <subcellularLocation>
        <location evidence="1">Membrane</location>
        <topology evidence="1">Single-pass membrane protein</topology>
    </subcellularLocation>
</comment>
<evidence type="ECO:0000256" key="4">
    <source>
        <dbReference type="ARBA" id="ARBA00023136"/>
    </source>
</evidence>
<evidence type="ECO:0000259" key="7">
    <source>
        <dbReference type="PROSITE" id="PS52015"/>
    </source>
</evidence>
<keyword evidence="9" id="KW-1185">Reference proteome</keyword>
<dbReference type="Gene3D" id="3.30.1150.10">
    <property type="match status" value="1"/>
</dbReference>
<evidence type="ECO:0000256" key="6">
    <source>
        <dbReference type="SAM" id="Phobius"/>
    </source>
</evidence>
<feature type="transmembrane region" description="Helical" evidence="6">
    <location>
        <begin position="37"/>
        <end position="60"/>
    </location>
</feature>
<dbReference type="Proteomes" id="UP000199214">
    <property type="component" value="Unassembled WGS sequence"/>
</dbReference>
<dbReference type="GO" id="GO:0055085">
    <property type="term" value="P:transmembrane transport"/>
    <property type="evidence" value="ECO:0007669"/>
    <property type="project" value="InterPro"/>
</dbReference>
<gene>
    <name evidence="8" type="ORF">SAMN05216382_0684</name>
</gene>